<accession>A0AAV1QCK7</accession>
<comment type="caution">
    <text evidence="1">The sequence shown here is derived from an EMBL/GenBank/DDBJ whole genome shotgun (WGS) entry which is preliminary data.</text>
</comment>
<proteinExistence type="predicted"/>
<evidence type="ECO:0000313" key="1">
    <source>
        <dbReference type="EMBL" id="CAK6981268.1"/>
    </source>
</evidence>
<evidence type="ECO:0000313" key="2">
    <source>
        <dbReference type="Proteomes" id="UP001314229"/>
    </source>
</evidence>
<organism evidence="1 2">
    <name type="scientific">Scomber scombrus</name>
    <name type="common">Atlantic mackerel</name>
    <name type="synonym">Scomber vernalis</name>
    <dbReference type="NCBI Taxonomy" id="13677"/>
    <lineage>
        <taxon>Eukaryota</taxon>
        <taxon>Metazoa</taxon>
        <taxon>Chordata</taxon>
        <taxon>Craniata</taxon>
        <taxon>Vertebrata</taxon>
        <taxon>Euteleostomi</taxon>
        <taxon>Actinopterygii</taxon>
        <taxon>Neopterygii</taxon>
        <taxon>Teleostei</taxon>
        <taxon>Neoteleostei</taxon>
        <taxon>Acanthomorphata</taxon>
        <taxon>Pelagiaria</taxon>
        <taxon>Scombriformes</taxon>
        <taxon>Scombridae</taxon>
        <taxon>Scomber</taxon>
    </lineage>
</organism>
<dbReference type="AlphaFoldDB" id="A0AAV1QCK7"/>
<dbReference type="Proteomes" id="UP001314229">
    <property type="component" value="Unassembled WGS sequence"/>
</dbReference>
<dbReference type="EMBL" id="CAWUFR010000797">
    <property type="protein sequence ID" value="CAK6981268.1"/>
    <property type="molecule type" value="Genomic_DNA"/>
</dbReference>
<name>A0AAV1QCK7_SCOSC</name>
<protein>
    <submittedName>
        <fullName evidence="1">Uncharacterized protein</fullName>
    </submittedName>
</protein>
<reference evidence="1 2" key="1">
    <citation type="submission" date="2024-01" db="EMBL/GenBank/DDBJ databases">
        <authorList>
            <person name="Alioto T."/>
            <person name="Alioto T."/>
            <person name="Gomez Garrido J."/>
        </authorList>
    </citation>
    <scope>NUCLEOTIDE SEQUENCE [LARGE SCALE GENOMIC DNA]</scope>
</reference>
<gene>
    <name evidence="1" type="ORF">FSCOSCO3_A005228</name>
</gene>
<sequence>MTCVQSVRMSDHRGRLFFSGLSSELQPLPSERAGPGLQSSGRLWREDPVCWTGGSTLETGHSQPAACWSPMVDTRSEEV</sequence>
<keyword evidence="2" id="KW-1185">Reference proteome</keyword>